<evidence type="ECO:0000256" key="1">
    <source>
        <dbReference type="ARBA" id="ARBA00022679"/>
    </source>
</evidence>
<evidence type="ECO:0000313" key="3">
    <source>
        <dbReference type="Proteomes" id="UP000326354"/>
    </source>
</evidence>
<proteinExistence type="predicted"/>
<dbReference type="RefSeq" id="WP_261344014.1">
    <property type="nucleotide sequence ID" value="NZ_AP019860.1"/>
</dbReference>
<dbReference type="InterPro" id="IPR026634">
    <property type="entry name" value="TPST-like"/>
</dbReference>
<dbReference type="Proteomes" id="UP000326354">
    <property type="component" value="Chromosome"/>
</dbReference>
<name>A0A5S9ISC9_UABAM</name>
<reference evidence="2 3" key="1">
    <citation type="submission" date="2019-08" db="EMBL/GenBank/DDBJ databases">
        <title>Complete genome sequence of Candidatus Uab amorphum.</title>
        <authorList>
            <person name="Shiratori T."/>
            <person name="Suzuki S."/>
            <person name="Kakizawa Y."/>
            <person name="Ishida K."/>
        </authorList>
    </citation>
    <scope>NUCLEOTIDE SEQUENCE [LARGE SCALE GENOMIC DNA]</scope>
    <source>
        <strain evidence="2 3">SRT547</strain>
    </source>
</reference>
<dbReference type="PANTHER" id="PTHR12788">
    <property type="entry name" value="PROTEIN-TYROSINE SULFOTRANSFERASE 2"/>
    <property type="match status" value="1"/>
</dbReference>
<accession>A0A5S9ISC9</accession>
<keyword evidence="1 2" id="KW-0808">Transferase</keyword>
<dbReference type="GO" id="GO:0008476">
    <property type="term" value="F:protein-tyrosine sulfotransferase activity"/>
    <property type="evidence" value="ECO:0007669"/>
    <property type="project" value="InterPro"/>
</dbReference>
<dbReference type="Pfam" id="PF13469">
    <property type="entry name" value="Sulfotransfer_3"/>
    <property type="match status" value="1"/>
</dbReference>
<dbReference type="PANTHER" id="PTHR12788:SF10">
    <property type="entry name" value="PROTEIN-TYROSINE SULFOTRANSFERASE"/>
    <property type="match status" value="1"/>
</dbReference>
<dbReference type="EMBL" id="AP019860">
    <property type="protein sequence ID" value="BBM87024.1"/>
    <property type="molecule type" value="Genomic_DNA"/>
</dbReference>
<dbReference type="SUPFAM" id="SSF52540">
    <property type="entry name" value="P-loop containing nucleoside triphosphate hydrolases"/>
    <property type="match status" value="1"/>
</dbReference>
<keyword evidence="3" id="KW-1185">Reference proteome</keyword>
<dbReference type="AlphaFoldDB" id="A0A5S9ISC9"/>
<sequence>MTLTNPIFIVGCSRSGTCLLGEILKKHSNVHCLVEYPTTFKYAQRLAIHRKEHHNPQTIDNLQNLYDNAWRKTWRKCQNCSSACRKVQYQKHGILSPCYVPSQITRYADKSHQHVVNVNLLRRAFPQSQFLHIYRDARDVVTSMLRYDRLVRRFSTKVKINENSCWPQPWYGIENKEQYCEWQEWSLAKKMAWAWESRIREAKKCASQLSPSQWMDICYETLLNNPAQVTKEIFQFLDLPYEAQTHSHLYEKNSQKWKTLLQPQQLSDIIDNAPSLRDLGYSF</sequence>
<dbReference type="Gene3D" id="3.40.50.300">
    <property type="entry name" value="P-loop containing nucleotide triphosphate hydrolases"/>
    <property type="match status" value="1"/>
</dbReference>
<organism evidence="2 3">
    <name type="scientific">Uabimicrobium amorphum</name>
    <dbReference type="NCBI Taxonomy" id="2596890"/>
    <lineage>
        <taxon>Bacteria</taxon>
        <taxon>Pseudomonadati</taxon>
        <taxon>Planctomycetota</taxon>
        <taxon>Candidatus Uabimicrobiia</taxon>
        <taxon>Candidatus Uabimicrobiales</taxon>
        <taxon>Candidatus Uabimicrobiaceae</taxon>
        <taxon>Candidatus Uabimicrobium</taxon>
    </lineage>
</organism>
<evidence type="ECO:0000313" key="2">
    <source>
        <dbReference type="EMBL" id="BBM87024.1"/>
    </source>
</evidence>
<gene>
    <name evidence="2" type="ORF">UABAM_05426</name>
</gene>
<protein>
    <submittedName>
        <fullName evidence="2">Sulfotransferase</fullName>
    </submittedName>
</protein>
<dbReference type="KEGG" id="uam:UABAM_05426"/>
<dbReference type="InterPro" id="IPR027417">
    <property type="entry name" value="P-loop_NTPase"/>
</dbReference>